<dbReference type="EMBL" id="CAJNOU010000265">
    <property type="protein sequence ID" value="CAF0938395.1"/>
    <property type="molecule type" value="Genomic_DNA"/>
</dbReference>
<evidence type="ECO:0000256" key="7">
    <source>
        <dbReference type="ARBA" id="ARBA00023136"/>
    </source>
</evidence>
<evidence type="ECO:0000256" key="2">
    <source>
        <dbReference type="ARBA" id="ARBA00009848"/>
    </source>
</evidence>
<keyword evidence="7 11" id="KW-0472">Membrane</keyword>
<feature type="region of interest" description="Disordered" evidence="10">
    <location>
        <begin position="101"/>
        <end position="174"/>
    </location>
</feature>
<dbReference type="PRINTS" id="PR01307">
    <property type="entry name" value="P2XRECEPTOR"/>
</dbReference>
<organism evidence="12 13">
    <name type="scientific">Rotaria sordida</name>
    <dbReference type="NCBI Taxonomy" id="392033"/>
    <lineage>
        <taxon>Eukaryota</taxon>
        <taxon>Metazoa</taxon>
        <taxon>Spiralia</taxon>
        <taxon>Gnathifera</taxon>
        <taxon>Rotifera</taxon>
        <taxon>Eurotatoria</taxon>
        <taxon>Bdelloidea</taxon>
        <taxon>Philodinida</taxon>
        <taxon>Philodinidae</taxon>
        <taxon>Rotaria</taxon>
    </lineage>
</organism>
<dbReference type="Gene3D" id="2.60.490.10">
    <property type="entry name" value="atp-gated p2x4 ion channel domain"/>
    <property type="match status" value="1"/>
</dbReference>
<feature type="compositionally biased region" description="Low complexity" evidence="10">
    <location>
        <begin position="134"/>
        <end position="143"/>
    </location>
</feature>
<keyword evidence="4 11" id="KW-0812">Transmembrane</keyword>
<evidence type="ECO:0000256" key="10">
    <source>
        <dbReference type="SAM" id="MobiDB-lite"/>
    </source>
</evidence>
<evidence type="ECO:0000256" key="1">
    <source>
        <dbReference type="ARBA" id="ARBA00004308"/>
    </source>
</evidence>
<dbReference type="GO" id="GO:0098794">
    <property type="term" value="C:postsynapse"/>
    <property type="evidence" value="ECO:0007669"/>
    <property type="project" value="GOC"/>
</dbReference>
<evidence type="ECO:0000256" key="3">
    <source>
        <dbReference type="ARBA" id="ARBA00022448"/>
    </source>
</evidence>
<proteinExistence type="inferred from homology"/>
<comment type="caution">
    <text evidence="12">The sequence shown here is derived from an EMBL/GenBank/DDBJ whole genome shotgun (WGS) entry which is preliminary data.</text>
</comment>
<feature type="compositionally biased region" description="Basic residues" evidence="10">
    <location>
        <begin position="759"/>
        <end position="772"/>
    </location>
</feature>
<dbReference type="InterPro" id="IPR001429">
    <property type="entry name" value="P2X_purnocptor"/>
</dbReference>
<dbReference type="GO" id="GO:0012505">
    <property type="term" value="C:endomembrane system"/>
    <property type="evidence" value="ECO:0007669"/>
    <property type="project" value="UniProtKB-SubCell"/>
</dbReference>
<comment type="similarity">
    <text evidence="2">Belongs to the P2X receptor family.</text>
</comment>
<dbReference type="GO" id="GO:0005886">
    <property type="term" value="C:plasma membrane"/>
    <property type="evidence" value="ECO:0007669"/>
    <property type="project" value="InterPro"/>
</dbReference>
<accession>A0A814C891</accession>
<dbReference type="AlphaFoldDB" id="A0A814C891"/>
<gene>
    <name evidence="12" type="ORF">SEV965_LOCUS7570</name>
</gene>
<dbReference type="GO" id="GO:0033198">
    <property type="term" value="P:response to ATP"/>
    <property type="evidence" value="ECO:0007669"/>
    <property type="project" value="InterPro"/>
</dbReference>
<feature type="transmembrane region" description="Helical" evidence="11">
    <location>
        <begin position="668"/>
        <end position="689"/>
    </location>
</feature>
<feature type="compositionally biased region" description="Polar residues" evidence="10">
    <location>
        <begin position="831"/>
        <end position="847"/>
    </location>
</feature>
<protein>
    <recommendedName>
        <fullName evidence="14">ATP receptor</fullName>
    </recommendedName>
</protein>
<evidence type="ECO:0000256" key="9">
    <source>
        <dbReference type="ARBA" id="ARBA00023303"/>
    </source>
</evidence>
<feature type="compositionally biased region" description="Basic residues" evidence="10">
    <location>
        <begin position="120"/>
        <end position="133"/>
    </location>
</feature>
<evidence type="ECO:0000256" key="8">
    <source>
        <dbReference type="ARBA" id="ARBA00023286"/>
    </source>
</evidence>
<evidence type="ECO:0008006" key="14">
    <source>
        <dbReference type="Google" id="ProtNLM"/>
    </source>
</evidence>
<evidence type="ECO:0000313" key="12">
    <source>
        <dbReference type="EMBL" id="CAF0938395.1"/>
    </source>
</evidence>
<keyword evidence="3" id="KW-0813">Transport</keyword>
<keyword evidence="8" id="KW-1071">Ligand-gated ion channel</keyword>
<dbReference type="PANTHER" id="PTHR10125">
    <property type="entry name" value="P2X PURINOCEPTOR"/>
    <property type="match status" value="1"/>
</dbReference>
<dbReference type="Pfam" id="PF00864">
    <property type="entry name" value="P2X_receptor"/>
    <property type="match status" value="1"/>
</dbReference>
<feature type="compositionally biased region" description="Low complexity" evidence="10">
    <location>
        <begin position="776"/>
        <end position="786"/>
    </location>
</feature>
<keyword evidence="9" id="KW-0407">Ion channel</keyword>
<dbReference type="InterPro" id="IPR059116">
    <property type="entry name" value="P2X_receptor"/>
</dbReference>
<dbReference type="InterPro" id="IPR027309">
    <property type="entry name" value="P2X_extracellular_dom_sf"/>
</dbReference>
<dbReference type="Proteomes" id="UP000663889">
    <property type="component" value="Unassembled WGS sequence"/>
</dbReference>
<evidence type="ECO:0000256" key="4">
    <source>
        <dbReference type="ARBA" id="ARBA00022692"/>
    </source>
</evidence>
<dbReference type="GO" id="GO:0004931">
    <property type="term" value="F:extracellularly ATP-gated monoatomic cation channel activity"/>
    <property type="evidence" value="ECO:0007669"/>
    <property type="project" value="InterPro"/>
</dbReference>
<sequence>MSNSVGLSTVSGLVKQTALLNNRQYVTAKQGLEFAETAVKTTRSTYISQQNKIDNSFSTGILSKDDYDKQTNRLKHQVEIDCAPWEIYVKKLTQLIEQYPSQSETQRTNKRTFNQSSSLKKQHSHSSVSKRSRLIFSSSSSDSDTPEPIPSTTQKKSNPIIIKHDSSTNTNPLEFSLRSPFSSTPNIIPFTAKTNNITQRIPLQHINEIAAKQIVLLHDEGHLVRWNDVIWRILIYFHVQDLGNIGIQRADQIACIDNLIRTQNKINIYLDAYAYWQTIGTLNELENDLAHIFYKNDYNELLLGPIEKQPKIVELFRLRNIQNEYIKKDLKSSDILKYLDQYMTKESVWKTENEINIENFFKFIAKQVQIKNIYQLGIRMKSAYLARNCIKSMQANQRKTMEIARTELSYILTDLVQKEIEKISKTINDKLDNNQQQQQQQRQIYASMDPIDIINDLIEICREANGKWTGRCVINKKSEKNNSQPVIGRCELEGWCPVENDRNIPEPIEDALNFTIFVKNFIEFPRFKVIRKNIRQGVSYLKKCNYDPINHKICPIFRVGTLLNLVEPDLTERIQMLKHGGVIRVKIEWKCNLDKSLDYCLPEYSFKRLDGPYKEEDFSKGFNFRFASHWKHHNRSFRTLTKAFGLRFIISVSGEAGRFDIITLSLNIGSLIGILGLATFVCDIVALYVHRQSDVYRQQKFQDVDLNLLRLETLNSLAEGMMNEVTRRKQQTHIEQVLLTDHIIENTDAISINDSPHKEKFRRNKENHHQHHNLHEQSSTSSSTTTIIHKNRSTSPTLPSDNYHQRQLYNKTESLTDSPSLPSIKQRHSTTRPTKSTNLSKGTTDEQIATSDKTNTIFVDEDSPNVYENKQSNEDILNLNKKPNISITNTNEYTKRRSPKLETYL</sequence>
<evidence type="ECO:0000313" key="13">
    <source>
        <dbReference type="Proteomes" id="UP000663889"/>
    </source>
</evidence>
<dbReference type="GO" id="GO:0070588">
    <property type="term" value="P:calcium ion transmembrane transport"/>
    <property type="evidence" value="ECO:0007669"/>
    <property type="project" value="TreeGrafter"/>
</dbReference>
<dbReference type="PANTHER" id="PTHR10125:SF31">
    <property type="entry name" value="P2X RECEPTOR E"/>
    <property type="match status" value="1"/>
</dbReference>
<keyword evidence="6" id="KW-0406">Ion transport</keyword>
<keyword evidence="5 11" id="KW-1133">Transmembrane helix</keyword>
<evidence type="ECO:0000256" key="6">
    <source>
        <dbReference type="ARBA" id="ARBA00023065"/>
    </source>
</evidence>
<comment type="subcellular location">
    <subcellularLocation>
        <location evidence="1">Endomembrane system</location>
    </subcellularLocation>
</comment>
<name>A0A814C891_9BILA</name>
<feature type="compositionally biased region" description="Polar residues" evidence="10">
    <location>
        <begin position="793"/>
        <end position="823"/>
    </location>
</feature>
<evidence type="ECO:0000256" key="11">
    <source>
        <dbReference type="SAM" id="Phobius"/>
    </source>
</evidence>
<feature type="region of interest" description="Disordered" evidence="10">
    <location>
        <begin position="749"/>
        <end position="847"/>
    </location>
</feature>
<evidence type="ECO:0000256" key="5">
    <source>
        <dbReference type="ARBA" id="ARBA00022989"/>
    </source>
</evidence>
<reference evidence="12" key="1">
    <citation type="submission" date="2021-02" db="EMBL/GenBank/DDBJ databases">
        <authorList>
            <person name="Nowell W R."/>
        </authorList>
    </citation>
    <scope>NUCLEOTIDE SEQUENCE</scope>
</reference>
<dbReference type="GO" id="GO:0001614">
    <property type="term" value="F:purinergic nucleotide receptor activity"/>
    <property type="evidence" value="ECO:0007669"/>
    <property type="project" value="InterPro"/>
</dbReference>
<feature type="compositionally biased region" description="Polar residues" evidence="10">
    <location>
        <begin position="101"/>
        <end position="114"/>
    </location>
</feature>